<evidence type="ECO:0000259" key="6">
    <source>
        <dbReference type="Pfam" id="PF08323"/>
    </source>
</evidence>
<reference evidence="7" key="2">
    <citation type="journal article" date="2021" name="PeerJ">
        <title>Extensive microbial diversity within the chicken gut microbiome revealed by metagenomics and culture.</title>
        <authorList>
            <person name="Gilroy R."/>
            <person name="Ravi A."/>
            <person name="Getino M."/>
            <person name="Pursley I."/>
            <person name="Horton D.L."/>
            <person name="Alikhan N.F."/>
            <person name="Baker D."/>
            <person name="Gharbi K."/>
            <person name="Hall N."/>
            <person name="Watson M."/>
            <person name="Adriaenssens E.M."/>
            <person name="Foster-Nyarko E."/>
            <person name="Jarju S."/>
            <person name="Secka A."/>
            <person name="Antonio M."/>
            <person name="Oren A."/>
            <person name="Chaudhuri R.R."/>
            <person name="La Ragione R."/>
            <person name="Hildebrand F."/>
            <person name="Pallen M.J."/>
        </authorList>
    </citation>
    <scope>NUCLEOTIDE SEQUENCE</scope>
    <source>
        <strain evidence="7">2889</strain>
    </source>
</reference>
<dbReference type="Pfam" id="PF08323">
    <property type="entry name" value="Glyco_transf_5"/>
    <property type="match status" value="1"/>
</dbReference>
<protein>
    <recommendedName>
        <fullName evidence="2">starch synthase</fullName>
        <ecNumber evidence="2">2.4.1.21</ecNumber>
    </recommendedName>
</protein>
<evidence type="ECO:0000313" key="8">
    <source>
        <dbReference type="Proteomes" id="UP000823612"/>
    </source>
</evidence>
<feature type="domain" description="Starch synthase catalytic" evidence="6">
    <location>
        <begin position="2"/>
        <end position="222"/>
    </location>
</feature>
<dbReference type="Pfam" id="PF00534">
    <property type="entry name" value="Glycos_transf_1"/>
    <property type="match status" value="1"/>
</dbReference>
<evidence type="ECO:0000313" key="7">
    <source>
        <dbReference type="EMBL" id="MBO8431934.1"/>
    </source>
</evidence>
<dbReference type="CDD" id="cd03801">
    <property type="entry name" value="GT4_PimA-like"/>
    <property type="match status" value="1"/>
</dbReference>
<dbReference type="InterPro" id="IPR001296">
    <property type="entry name" value="Glyco_trans_1"/>
</dbReference>
<reference evidence="7" key="1">
    <citation type="submission" date="2020-10" db="EMBL/GenBank/DDBJ databases">
        <authorList>
            <person name="Gilroy R."/>
        </authorList>
    </citation>
    <scope>NUCLEOTIDE SEQUENCE</scope>
    <source>
        <strain evidence="7">2889</strain>
    </source>
</reference>
<evidence type="ECO:0000259" key="5">
    <source>
        <dbReference type="Pfam" id="PF00534"/>
    </source>
</evidence>
<keyword evidence="4" id="KW-0808">Transferase</keyword>
<proteinExistence type="predicted"/>
<dbReference type="AlphaFoldDB" id="A0A9D9DQF1"/>
<dbReference type="SUPFAM" id="SSF53756">
    <property type="entry name" value="UDP-Glycosyltransferase/glycogen phosphorylase"/>
    <property type="match status" value="1"/>
</dbReference>
<accession>A0A9D9DQF1</accession>
<dbReference type="EMBL" id="JADIMZ010000019">
    <property type="protein sequence ID" value="MBO8431934.1"/>
    <property type="molecule type" value="Genomic_DNA"/>
</dbReference>
<organism evidence="7 8">
    <name type="scientific">Candidatus Pullibacteroides excrementavium</name>
    <dbReference type="NCBI Taxonomy" id="2840905"/>
    <lineage>
        <taxon>Bacteria</taxon>
        <taxon>Pseudomonadati</taxon>
        <taxon>Bacteroidota</taxon>
        <taxon>Bacteroidia</taxon>
        <taxon>Bacteroidales</taxon>
        <taxon>Candidatus Pullibacteroides</taxon>
    </lineage>
</organism>
<evidence type="ECO:0000256" key="2">
    <source>
        <dbReference type="ARBA" id="ARBA00012588"/>
    </source>
</evidence>
<sequence length="428" mass="47621">MRVLMFGWEFPPHITGGLGTACYGMCKGLLAQGVEVIFVAPKLHGDEDASVATMVNASDVEIDLRNTVYKELFKNLTYIQVESGLIPYMGLGQYFEIEKLKQSRTVFDVAAYSRRKYEFSGAYRANLMEEVEHYAMVAVEIAMRNQFDVIHAHDWLTYRAGIAAKKASGKPLVIHVHATEFDRSGENVNTVVYGIEREGMLAADRIITVSNYTRDIVIKRYGIDASKVFTVYNAVEPGSSAKAVQKPKMDSKRKIVTFLGRVTYQKGPEYFVEAARLVMEKDKNVEFVMAGSGDMLHKIVRQVASLGLGSRFHFTGFLKGMDVDRMYAMSNVYVMPSVSEPFGISPLEAMRSGVPVVISKQSGVAEILNHALKVDFWDVDAMADAIYGLLHYPALSETFARMGSADANSLKWSSAAEKIKQVYLSVVK</sequence>
<dbReference type="InterPro" id="IPR013534">
    <property type="entry name" value="Starch_synth_cat_dom"/>
</dbReference>
<evidence type="ECO:0000256" key="1">
    <source>
        <dbReference type="ARBA" id="ARBA00001478"/>
    </source>
</evidence>
<dbReference type="Proteomes" id="UP000823612">
    <property type="component" value="Unassembled WGS sequence"/>
</dbReference>
<dbReference type="PANTHER" id="PTHR45947:SF3">
    <property type="entry name" value="SULFOQUINOVOSYL TRANSFERASE SQD2"/>
    <property type="match status" value="1"/>
</dbReference>
<comment type="catalytic activity">
    <reaction evidence="1">
        <text>[(1-&gt;4)-alpha-D-glucosyl](n) + ADP-alpha-D-glucose = [(1-&gt;4)-alpha-D-glucosyl](n+1) + ADP + H(+)</text>
        <dbReference type="Rhea" id="RHEA:18189"/>
        <dbReference type="Rhea" id="RHEA-COMP:9584"/>
        <dbReference type="Rhea" id="RHEA-COMP:9587"/>
        <dbReference type="ChEBI" id="CHEBI:15378"/>
        <dbReference type="ChEBI" id="CHEBI:15444"/>
        <dbReference type="ChEBI" id="CHEBI:57498"/>
        <dbReference type="ChEBI" id="CHEBI:456216"/>
        <dbReference type="EC" id="2.4.1.21"/>
    </reaction>
</comment>
<dbReference type="GO" id="GO:0009011">
    <property type="term" value="F:alpha-1,4-glucan glucosyltransferase (ADP-glucose donor) activity"/>
    <property type="evidence" value="ECO:0007669"/>
    <property type="project" value="UniProtKB-EC"/>
</dbReference>
<evidence type="ECO:0000256" key="4">
    <source>
        <dbReference type="ARBA" id="ARBA00022679"/>
    </source>
</evidence>
<feature type="domain" description="Glycosyl transferase family 1" evidence="5">
    <location>
        <begin position="244"/>
        <end position="400"/>
    </location>
</feature>
<evidence type="ECO:0000256" key="3">
    <source>
        <dbReference type="ARBA" id="ARBA00022676"/>
    </source>
</evidence>
<dbReference type="PROSITE" id="PS51257">
    <property type="entry name" value="PROKAR_LIPOPROTEIN"/>
    <property type="match status" value="1"/>
</dbReference>
<dbReference type="PANTHER" id="PTHR45947">
    <property type="entry name" value="SULFOQUINOVOSYL TRANSFERASE SQD2"/>
    <property type="match status" value="1"/>
</dbReference>
<dbReference type="InterPro" id="IPR050194">
    <property type="entry name" value="Glycosyltransferase_grp1"/>
</dbReference>
<comment type="caution">
    <text evidence="7">The sequence shown here is derived from an EMBL/GenBank/DDBJ whole genome shotgun (WGS) entry which is preliminary data.</text>
</comment>
<keyword evidence="3" id="KW-0328">Glycosyltransferase</keyword>
<dbReference type="EC" id="2.4.1.21" evidence="2"/>
<name>A0A9D9DQF1_9BACT</name>
<dbReference type="Gene3D" id="3.40.50.2000">
    <property type="entry name" value="Glycogen Phosphorylase B"/>
    <property type="match status" value="2"/>
</dbReference>
<gene>
    <name evidence="7" type="ORF">IAB08_01390</name>
</gene>